<organism evidence="1 2">
    <name type="scientific">Pseudocercospora fijiensis (strain CIRAD86)</name>
    <name type="common">Black leaf streak disease fungus</name>
    <name type="synonym">Mycosphaerella fijiensis</name>
    <dbReference type="NCBI Taxonomy" id="383855"/>
    <lineage>
        <taxon>Eukaryota</taxon>
        <taxon>Fungi</taxon>
        <taxon>Dikarya</taxon>
        <taxon>Ascomycota</taxon>
        <taxon>Pezizomycotina</taxon>
        <taxon>Dothideomycetes</taxon>
        <taxon>Dothideomycetidae</taxon>
        <taxon>Mycosphaerellales</taxon>
        <taxon>Mycosphaerellaceae</taxon>
        <taxon>Pseudocercospora</taxon>
    </lineage>
</organism>
<dbReference type="VEuPathDB" id="FungiDB:MYCFIDRAFT_202557"/>
<dbReference type="GeneID" id="19336049"/>
<dbReference type="EMBL" id="KB446556">
    <property type="protein sequence ID" value="EME86580.1"/>
    <property type="molecule type" value="Genomic_DNA"/>
</dbReference>
<dbReference type="SUPFAM" id="SSF51556">
    <property type="entry name" value="Metallo-dependent hydrolases"/>
    <property type="match status" value="1"/>
</dbReference>
<evidence type="ECO:0000313" key="1">
    <source>
        <dbReference type="EMBL" id="EME86580.1"/>
    </source>
</evidence>
<dbReference type="AlphaFoldDB" id="M2Z9N9"/>
<dbReference type="STRING" id="383855.M2Z9N9"/>
<evidence type="ECO:0008006" key="3">
    <source>
        <dbReference type="Google" id="ProtNLM"/>
    </source>
</evidence>
<dbReference type="HOGENOM" id="CLU_2292909_0_0_1"/>
<dbReference type="Proteomes" id="UP000016932">
    <property type="component" value="Unassembled WGS sequence"/>
</dbReference>
<dbReference type="RefSeq" id="XP_007923802.1">
    <property type="nucleotide sequence ID" value="XM_007925611.1"/>
</dbReference>
<proteinExistence type="predicted"/>
<evidence type="ECO:0000313" key="2">
    <source>
        <dbReference type="Proteomes" id="UP000016932"/>
    </source>
</evidence>
<dbReference type="Gene3D" id="3.20.20.140">
    <property type="entry name" value="Metal-dependent hydrolases"/>
    <property type="match status" value="1"/>
</dbReference>
<protein>
    <recommendedName>
        <fullName evidence="3">Amidohydrolase-related domain-containing protein</fullName>
    </recommendedName>
</protein>
<dbReference type="OrthoDB" id="2832284at2759"/>
<keyword evidence="2" id="KW-1185">Reference proteome</keyword>
<gene>
    <name evidence="1" type="ORF">MYCFIDRAFT_202557</name>
</gene>
<accession>M2Z9N9</accession>
<sequence length="101" mass="11123">MLRDHAPNCKIILSHSGGDLPYIIDRPARLMVNAPPPTNAGRSTEDVLAEARTFCFDTALSSSPMRIKALMQLLRGDAEDQASVVRHRLSECAKWKLHGLA</sequence>
<reference evidence="1 2" key="1">
    <citation type="journal article" date="2012" name="PLoS Pathog.">
        <title>Diverse lifestyles and strategies of plant pathogenesis encoded in the genomes of eighteen Dothideomycetes fungi.</title>
        <authorList>
            <person name="Ohm R.A."/>
            <person name="Feau N."/>
            <person name="Henrissat B."/>
            <person name="Schoch C.L."/>
            <person name="Horwitz B.A."/>
            <person name="Barry K.W."/>
            <person name="Condon B.J."/>
            <person name="Copeland A.C."/>
            <person name="Dhillon B."/>
            <person name="Glaser F."/>
            <person name="Hesse C.N."/>
            <person name="Kosti I."/>
            <person name="LaButti K."/>
            <person name="Lindquist E.A."/>
            <person name="Lucas S."/>
            <person name="Salamov A.A."/>
            <person name="Bradshaw R.E."/>
            <person name="Ciuffetti L."/>
            <person name="Hamelin R.C."/>
            <person name="Kema G.H.J."/>
            <person name="Lawrence C."/>
            <person name="Scott J.A."/>
            <person name="Spatafora J.W."/>
            <person name="Turgeon B.G."/>
            <person name="de Wit P.J.G.M."/>
            <person name="Zhong S."/>
            <person name="Goodwin S.B."/>
            <person name="Grigoriev I.V."/>
        </authorList>
    </citation>
    <scope>NUCLEOTIDE SEQUENCE [LARGE SCALE GENOMIC DNA]</scope>
    <source>
        <strain evidence="1 2">CIRAD86</strain>
    </source>
</reference>
<name>M2Z9N9_PSEFD</name>
<dbReference type="InterPro" id="IPR032466">
    <property type="entry name" value="Metal_Hydrolase"/>
</dbReference>
<dbReference type="KEGG" id="pfj:MYCFIDRAFT_202557"/>